<dbReference type="SUPFAM" id="SSF48452">
    <property type="entry name" value="TPR-like"/>
    <property type="match status" value="1"/>
</dbReference>
<comment type="caution">
    <text evidence="2">The sequence shown here is derived from an EMBL/GenBank/DDBJ whole genome shotgun (WGS) entry which is preliminary data.</text>
</comment>
<reference evidence="2 3" key="1">
    <citation type="journal article" date="2016" name="Environ. Microbiol.">
        <title>Genomic resolution of a cold subsurface aquifer community provides metabolic insights for novel microbes adapted to high CO concentrations.</title>
        <authorList>
            <person name="Probst A.J."/>
            <person name="Castelle C.J."/>
            <person name="Singh A."/>
            <person name="Brown C.T."/>
            <person name="Anantharaman K."/>
            <person name="Sharon I."/>
            <person name="Hug L.A."/>
            <person name="Burstein D."/>
            <person name="Emerson J.B."/>
            <person name="Thomas B.C."/>
            <person name="Banfield J.F."/>
        </authorList>
    </citation>
    <scope>NUCLEOTIDE SEQUENCE [LARGE SCALE GENOMIC DNA]</scope>
    <source>
        <strain evidence="2">CG1_02_43_90</strain>
    </source>
</reference>
<keyword evidence="1" id="KW-1133">Transmembrane helix</keyword>
<dbReference type="InterPro" id="IPR019734">
    <property type="entry name" value="TPR_rpt"/>
</dbReference>
<dbReference type="AlphaFoldDB" id="A0A1J4V486"/>
<dbReference type="STRING" id="1805281.AUJ77_01780"/>
<protein>
    <submittedName>
        <fullName evidence="2">Uncharacterized protein</fullName>
    </submittedName>
</protein>
<proteinExistence type="predicted"/>
<name>A0A1J4V486_9BACT</name>
<accession>A0A1J4V486</accession>
<keyword evidence="1" id="KW-0472">Membrane</keyword>
<evidence type="ECO:0000256" key="1">
    <source>
        <dbReference type="SAM" id="Phobius"/>
    </source>
</evidence>
<dbReference type="SMART" id="SM00028">
    <property type="entry name" value="TPR"/>
    <property type="match status" value="2"/>
</dbReference>
<organism evidence="2 3">
    <name type="scientific">Candidatus Nomurabacteria bacterium CG1_02_43_90</name>
    <dbReference type="NCBI Taxonomy" id="1805281"/>
    <lineage>
        <taxon>Bacteria</taxon>
        <taxon>Candidatus Nomuraibacteriota</taxon>
    </lineage>
</organism>
<feature type="transmembrane region" description="Helical" evidence="1">
    <location>
        <begin position="6"/>
        <end position="24"/>
    </location>
</feature>
<dbReference type="InterPro" id="IPR011990">
    <property type="entry name" value="TPR-like_helical_dom_sf"/>
</dbReference>
<dbReference type="Gene3D" id="1.25.40.10">
    <property type="entry name" value="Tetratricopeptide repeat domain"/>
    <property type="match status" value="1"/>
</dbReference>
<keyword evidence="1" id="KW-0812">Transmembrane</keyword>
<evidence type="ECO:0000313" key="3">
    <source>
        <dbReference type="Proteomes" id="UP000181992"/>
    </source>
</evidence>
<sequence>MINKKNLGIAGLVALMIIAGVIVYRDTRVSKIEITEKTPDTTKSINGITMTGNGNIEVVPIEEKKLPPTPILVRGTDFTVALDPQIKKIVLGRLDGEVATLQKDTKNVEAWVGLGLQRKTLGDYIGARDAWEYAKALNSNNLVVWNNLGDLYHFYLKDYKKSEENWKKTIALKPDYIQGYRGLYELYTYSMKEKINEAPVILKEGIAKNPNATDLKALLADYEKSVVK</sequence>
<gene>
    <name evidence="2" type="ORF">AUJ77_01780</name>
</gene>
<evidence type="ECO:0000313" key="2">
    <source>
        <dbReference type="EMBL" id="OIO30795.1"/>
    </source>
</evidence>
<dbReference type="Proteomes" id="UP000181992">
    <property type="component" value="Unassembled WGS sequence"/>
</dbReference>
<dbReference type="EMBL" id="MNVN01000013">
    <property type="protein sequence ID" value="OIO30795.1"/>
    <property type="molecule type" value="Genomic_DNA"/>
</dbReference>